<proteinExistence type="predicted"/>
<dbReference type="GeneTree" id="ENSGT00940000163873"/>
<dbReference type="PANTHER" id="PTHR48465:SF1">
    <property type="entry name" value="PROTEIN SSUH2 HOMOLOG"/>
    <property type="match status" value="1"/>
</dbReference>
<sequence length="344" mass="39257">MFTNSCGQKLWLETRTEPQFCLETSSSFLCHLTIVHTMVFDFTNVPFEKRTLAGLFNIIPILSVVGRNQCVSVLYGISSIFLIFQRDAQQAFIKYASEKCCYSTKPAEEGVITLMETFDTYRYCLETFTETRTMERSQKPYFGKQRTPPGKWEIPVNAPDFFHEGRHEVEVPHTSSVKVLDMLTSYSDHCAYSLGQEQIHNNFFCGVCNGAAEVRCFVCLGRGRIRVFTVLIVSWSHTVEQFSGLKMSKLDKVPGRMMFTDTGDMVHPVRNFSDPASCVECVHLVDQFLSCCLSIQRQTIELLPISKVTYEWREESHVFVVYGRNFKVSAEDYPAACCSCCSLM</sequence>
<keyword evidence="2" id="KW-1185">Reference proteome</keyword>
<dbReference type="AlphaFoldDB" id="A0A4W6BTC6"/>
<name>A0A4W6BTC6_LATCA</name>
<dbReference type="Ensembl" id="ENSLCAT00010001755.1">
    <property type="protein sequence ID" value="ENSLCAP00010001690.1"/>
    <property type="gene ID" value="ENSLCAG00010000966.1"/>
</dbReference>
<protein>
    <submittedName>
        <fullName evidence="1">Uncharacterized protein</fullName>
    </submittedName>
</protein>
<evidence type="ECO:0000313" key="1">
    <source>
        <dbReference type="Ensembl" id="ENSLCAP00010001690.1"/>
    </source>
</evidence>
<reference evidence="1" key="2">
    <citation type="submission" date="2025-08" db="UniProtKB">
        <authorList>
            <consortium name="Ensembl"/>
        </authorList>
    </citation>
    <scope>IDENTIFICATION</scope>
</reference>
<dbReference type="InterPro" id="IPR052789">
    <property type="entry name" value="SSUH2_homolog"/>
</dbReference>
<reference evidence="2" key="1">
    <citation type="submission" date="2015-09" db="EMBL/GenBank/DDBJ databases">
        <authorList>
            <person name="Sai Rama Sridatta P."/>
        </authorList>
    </citation>
    <scope>NUCLEOTIDE SEQUENCE [LARGE SCALE GENOMIC DNA]</scope>
</reference>
<dbReference type="Proteomes" id="UP000314980">
    <property type="component" value="Unassembled WGS sequence"/>
</dbReference>
<evidence type="ECO:0000313" key="2">
    <source>
        <dbReference type="Proteomes" id="UP000314980"/>
    </source>
</evidence>
<accession>A0A4W6BTC6</accession>
<reference evidence="1" key="3">
    <citation type="submission" date="2025-09" db="UniProtKB">
        <authorList>
            <consortium name="Ensembl"/>
        </authorList>
    </citation>
    <scope>IDENTIFICATION</scope>
</reference>
<dbReference type="PANTHER" id="PTHR48465">
    <property type="entry name" value="PROTEIN SSUH2 HOMOLOG"/>
    <property type="match status" value="1"/>
</dbReference>
<organism evidence="1 2">
    <name type="scientific">Lates calcarifer</name>
    <name type="common">Barramundi</name>
    <name type="synonym">Holocentrus calcarifer</name>
    <dbReference type="NCBI Taxonomy" id="8187"/>
    <lineage>
        <taxon>Eukaryota</taxon>
        <taxon>Metazoa</taxon>
        <taxon>Chordata</taxon>
        <taxon>Craniata</taxon>
        <taxon>Vertebrata</taxon>
        <taxon>Euteleostomi</taxon>
        <taxon>Actinopterygii</taxon>
        <taxon>Neopterygii</taxon>
        <taxon>Teleostei</taxon>
        <taxon>Neoteleostei</taxon>
        <taxon>Acanthomorphata</taxon>
        <taxon>Carangaria</taxon>
        <taxon>Carangaria incertae sedis</taxon>
        <taxon>Centropomidae</taxon>
        <taxon>Lates</taxon>
    </lineage>
</organism>
<dbReference type="InParanoid" id="A0A4W6BTC6"/>